<protein>
    <submittedName>
        <fullName evidence="1">DUF3168 domain-containing protein</fullName>
    </submittedName>
</protein>
<dbReference type="Gene3D" id="3.30.2000.30">
    <property type="match status" value="1"/>
</dbReference>
<reference evidence="2" key="1">
    <citation type="submission" date="2019-09" db="EMBL/GenBank/DDBJ databases">
        <title>Distinct polysaccharide growth profiles of human intestinal Prevotella copri isolates.</title>
        <authorList>
            <person name="Fehlner-Peach H."/>
            <person name="Magnabosco C."/>
            <person name="Raghavan V."/>
            <person name="Scher J.U."/>
            <person name="Tett A."/>
            <person name="Cox L.M."/>
            <person name="Gottsegen C."/>
            <person name="Watters A."/>
            <person name="Wiltshire- Gordon J.D."/>
            <person name="Segata N."/>
            <person name="Bonneau R."/>
            <person name="Littman D.R."/>
        </authorList>
    </citation>
    <scope>NUCLEOTIDE SEQUENCE [LARGE SCALE GENOMIC DNA]</scope>
    <source>
        <strain evidence="2">BU41712</strain>
    </source>
</reference>
<dbReference type="AlphaFoldDB" id="A0AA90UVG8"/>
<dbReference type="InterPro" id="IPR053745">
    <property type="entry name" value="Viral_Tail_Comp_sf"/>
</dbReference>
<organism evidence="1 2">
    <name type="scientific">Segatella copri</name>
    <dbReference type="NCBI Taxonomy" id="165179"/>
    <lineage>
        <taxon>Bacteria</taxon>
        <taxon>Pseudomonadati</taxon>
        <taxon>Bacteroidota</taxon>
        <taxon>Bacteroidia</taxon>
        <taxon>Bacteroidales</taxon>
        <taxon>Prevotellaceae</taxon>
        <taxon>Segatella</taxon>
    </lineage>
</organism>
<accession>A0AA90UVG8</accession>
<evidence type="ECO:0000313" key="2">
    <source>
        <dbReference type="Proteomes" id="UP000423156"/>
    </source>
</evidence>
<dbReference type="Proteomes" id="UP000423156">
    <property type="component" value="Unassembled WGS sequence"/>
</dbReference>
<comment type="caution">
    <text evidence="1">The sequence shown here is derived from an EMBL/GenBank/DDBJ whole genome shotgun (WGS) entry which is preliminary data.</text>
</comment>
<dbReference type="EMBL" id="VZBZ01000164">
    <property type="protein sequence ID" value="MQN79039.1"/>
    <property type="molecule type" value="Genomic_DNA"/>
</dbReference>
<dbReference type="RefSeq" id="WP_153093694.1">
    <property type="nucleotide sequence ID" value="NZ_VZBX01000138.1"/>
</dbReference>
<dbReference type="InterPro" id="IPR021508">
    <property type="entry name" value="Gp17-like"/>
</dbReference>
<proteinExistence type="predicted"/>
<name>A0AA90UVG8_9BACT</name>
<dbReference type="Pfam" id="PF11367">
    <property type="entry name" value="Tail_completion_gp17"/>
    <property type="match status" value="1"/>
</dbReference>
<gene>
    <name evidence="1" type="ORF">F7D71_14485</name>
</gene>
<evidence type="ECO:0000313" key="1">
    <source>
        <dbReference type="EMBL" id="MQN79039.1"/>
    </source>
</evidence>
<sequence length="130" mass="14411">MALKKTSLSAGSIIRDILLSNEEVKRRTNKVFPIVIDNAQLPYILYRRAALAHNPTKQGTPGADTVTMEVVCYTAKYAEGVELAEAVRQALDYASGEHDGVKMRSCTLADSEEGYEDDAFVQQLVYQVRI</sequence>